<evidence type="ECO:0000256" key="1">
    <source>
        <dbReference type="SAM" id="MobiDB-lite"/>
    </source>
</evidence>
<feature type="region of interest" description="Disordered" evidence="1">
    <location>
        <begin position="1"/>
        <end position="49"/>
    </location>
</feature>
<feature type="non-terminal residue" evidence="2">
    <location>
        <position position="1"/>
    </location>
</feature>
<dbReference type="Proteomes" id="UP000823775">
    <property type="component" value="Unassembled WGS sequence"/>
</dbReference>
<name>A0ABS8TIT1_DATST</name>
<feature type="region of interest" description="Disordered" evidence="1">
    <location>
        <begin position="65"/>
        <end position="92"/>
    </location>
</feature>
<sequence length="129" mass="14546">IVRRASRFGARPGARRPSSRRYDMREAALSQRCSRRAAAPSPRDGRRATSSFQARWHFLLGTGCGSGKRQAERLPKRAVRRTDTFGARPSTRRLSSRRYGMCEAALSQRCRRCAIAPSPRDDRCTTASF</sequence>
<accession>A0ABS8TIT1</accession>
<reference evidence="2 3" key="1">
    <citation type="journal article" date="2021" name="BMC Genomics">
        <title>Datura genome reveals duplications of psychoactive alkaloid biosynthetic genes and high mutation rate following tissue culture.</title>
        <authorList>
            <person name="Rajewski A."/>
            <person name="Carter-House D."/>
            <person name="Stajich J."/>
            <person name="Litt A."/>
        </authorList>
    </citation>
    <scope>NUCLEOTIDE SEQUENCE [LARGE SCALE GENOMIC DNA]</scope>
    <source>
        <strain evidence="2">AR-01</strain>
    </source>
</reference>
<protein>
    <submittedName>
        <fullName evidence="2">Uncharacterized protein</fullName>
    </submittedName>
</protein>
<organism evidence="2 3">
    <name type="scientific">Datura stramonium</name>
    <name type="common">Jimsonweed</name>
    <name type="synonym">Common thornapple</name>
    <dbReference type="NCBI Taxonomy" id="4076"/>
    <lineage>
        <taxon>Eukaryota</taxon>
        <taxon>Viridiplantae</taxon>
        <taxon>Streptophyta</taxon>
        <taxon>Embryophyta</taxon>
        <taxon>Tracheophyta</taxon>
        <taxon>Spermatophyta</taxon>
        <taxon>Magnoliopsida</taxon>
        <taxon>eudicotyledons</taxon>
        <taxon>Gunneridae</taxon>
        <taxon>Pentapetalae</taxon>
        <taxon>asterids</taxon>
        <taxon>lamiids</taxon>
        <taxon>Solanales</taxon>
        <taxon>Solanaceae</taxon>
        <taxon>Solanoideae</taxon>
        <taxon>Datureae</taxon>
        <taxon>Datura</taxon>
    </lineage>
</organism>
<feature type="compositionally biased region" description="Basic and acidic residues" evidence="1">
    <location>
        <begin position="69"/>
        <end position="83"/>
    </location>
</feature>
<proteinExistence type="predicted"/>
<evidence type="ECO:0000313" key="3">
    <source>
        <dbReference type="Proteomes" id="UP000823775"/>
    </source>
</evidence>
<keyword evidence="3" id="KW-1185">Reference proteome</keyword>
<dbReference type="EMBL" id="JACEIK010001602">
    <property type="protein sequence ID" value="MCD7470755.1"/>
    <property type="molecule type" value="Genomic_DNA"/>
</dbReference>
<evidence type="ECO:0000313" key="2">
    <source>
        <dbReference type="EMBL" id="MCD7470755.1"/>
    </source>
</evidence>
<gene>
    <name evidence="2" type="ORF">HAX54_010861</name>
</gene>
<comment type="caution">
    <text evidence="2">The sequence shown here is derived from an EMBL/GenBank/DDBJ whole genome shotgun (WGS) entry which is preliminary data.</text>
</comment>